<keyword evidence="2" id="KW-1185">Reference proteome</keyword>
<name>A0ABP0YKW2_9ROSI</name>
<reference evidence="1 2" key="1">
    <citation type="submission" date="2024-03" db="EMBL/GenBank/DDBJ databases">
        <authorList>
            <person name="Gkanogiannis A."/>
            <person name="Becerra Lopez-Lavalle L."/>
        </authorList>
    </citation>
    <scope>NUCLEOTIDE SEQUENCE [LARGE SCALE GENOMIC DNA]</scope>
</reference>
<sequence>MVIFARSHGRVRILIFLSGPKPENPSFLGGPISLTGQTRNLAQKKEVRWVKIKAIVRPVTAFNNDSLWHSGILIFEVVALDETDLGGGLAAIAKISMALSAMLWCHTVFDSGYLLQKIGAMVILNFYSIAEVKTEVEWGDWYGNATKGRKFWMESGTKCVLPFDEHFIDSLLFLFHWVISVISSLTARGRLLSLPARNMQKVFQLRQLQICKIHHQSLERSCKDHTGT</sequence>
<evidence type="ECO:0000313" key="2">
    <source>
        <dbReference type="Proteomes" id="UP001642487"/>
    </source>
</evidence>
<dbReference type="Proteomes" id="UP001642487">
    <property type="component" value="Chromosome 4"/>
</dbReference>
<protein>
    <submittedName>
        <fullName evidence="1">Uncharacterized protein</fullName>
    </submittedName>
</protein>
<organism evidence="1 2">
    <name type="scientific">Citrullus colocynthis</name>
    <name type="common">colocynth</name>
    <dbReference type="NCBI Taxonomy" id="252529"/>
    <lineage>
        <taxon>Eukaryota</taxon>
        <taxon>Viridiplantae</taxon>
        <taxon>Streptophyta</taxon>
        <taxon>Embryophyta</taxon>
        <taxon>Tracheophyta</taxon>
        <taxon>Spermatophyta</taxon>
        <taxon>Magnoliopsida</taxon>
        <taxon>eudicotyledons</taxon>
        <taxon>Gunneridae</taxon>
        <taxon>Pentapetalae</taxon>
        <taxon>rosids</taxon>
        <taxon>fabids</taxon>
        <taxon>Cucurbitales</taxon>
        <taxon>Cucurbitaceae</taxon>
        <taxon>Benincaseae</taxon>
        <taxon>Citrullus</taxon>
    </lineage>
</organism>
<gene>
    <name evidence="1" type="ORF">CITCOLO1_LOCUS13069</name>
</gene>
<dbReference type="EMBL" id="OZ021738">
    <property type="protein sequence ID" value="CAK9321009.1"/>
    <property type="molecule type" value="Genomic_DNA"/>
</dbReference>
<proteinExistence type="predicted"/>
<accession>A0ABP0YKW2</accession>
<evidence type="ECO:0000313" key="1">
    <source>
        <dbReference type="EMBL" id="CAK9321009.1"/>
    </source>
</evidence>